<dbReference type="EMBL" id="JARQBJ010000004">
    <property type="protein sequence ID" value="MDT2810809.1"/>
    <property type="molecule type" value="Genomic_DNA"/>
</dbReference>
<sequence length="157" mass="17972">MKNKLTLRRYYKHEEPTCLYELAAASYGQSPWRLDQFADDLRGERSLYFVAELAETSSPVGFISCHQILDEVEITNLAVHPSWSRQGIAKALLATLFATVASGEQLTKVFLEVRMSNEKAQQLYLGRGFEEISRRKHYYENPAEDALIMCKILPKLP</sequence>
<dbReference type="InterPro" id="IPR006464">
    <property type="entry name" value="AcTrfase_RimI/Ard1"/>
</dbReference>
<keyword evidence="4" id="KW-0687">Ribonucleoprotein</keyword>
<keyword evidence="4" id="KW-0689">Ribosomal protein</keyword>
<accession>A0AAW8TYM4</accession>
<evidence type="ECO:0000313" key="5">
    <source>
        <dbReference type="Proteomes" id="UP001256711"/>
    </source>
</evidence>
<name>A0AAW8TYM4_9ENTE</name>
<comment type="caution">
    <text evidence="4">The sequence shown here is derived from an EMBL/GenBank/DDBJ whole genome shotgun (WGS) entry which is preliminary data.</text>
</comment>
<evidence type="ECO:0000313" key="4">
    <source>
        <dbReference type="EMBL" id="MDT2810809.1"/>
    </source>
</evidence>
<dbReference type="Pfam" id="PF00583">
    <property type="entry name" value="Acetyltransf_1"/>
    <property type="match status" value="1"/>
</dbReference>
<organism evidence="4 5">
    <name type="scientific">Enterococcus asini</name>
    <dbReference type="NCBI Taxonomy" id="57732"/>
    <lineage>
        <taxon>Bacteria</taxon>
        <taxon>Bacillati</taxon>
        <taxon>Bacillota</taxon>
        <taxon>Bacilli</taxon>
        <taxon>Lactobacillales</taxon>
        <taxon>Enterococcaceae</taxon>
        <taxon>Enterococcus</taxon>
    </lineage>
</organism>
<evidence type="ECO:0000259" key="3">
    <source>
        <dbReference type="PROSITE" id="PS51186"/>
    </source>
</evidence>
<dbReference type="PROSITE" id="PS51186">
    <property type="entry name" value="GNAT"/>
    <property type="match status" value="1"/>
</dbReference>
<protein>
    <submittedName>
        <fullName evidence="4">Ribosomal protein S18-alanine N-acetyltransferase</fullName>
        <ecNumber evidence="4">2.3.1.266</ecNumber>
    </submittedName>
</protein>
<evidence type="ECO:0000256" key="2">
    <source>
        <dbReference type="ARBA" id="ARBA00023315"/>
    </source>
</evidence>
<dbReference type="NCBIfam" id="TIGR01575">
    <property type="entry name" value="rimI"/>
    <property type="match status" value="1"/>
</dbReference>
<dbReference type="InterPro" id="IPR050832">
    <property type="entry name" value="Bact_Acetyltransf"/>
</dbReference>
<dbReference type="RefSeq" id="WP_118340125.1">
    <property type="nucleotide sequence ID" value="NZ_CABJBY010000003.1"/>
</dbReference>
<keyword evidence="2 4" id="KW-0012">Acyltransferase</keyword>
<dbReference type="PANTHER" id="PTHR43877">
    <property type="entry name" value="AMINOALKYLPHOSPHONATE N-ACETYLTRANSFERASE-RELATED-RELATED"/>
    <property type="match status" value="1"/>
</dbReference>
<reference evidence="4" key="1">
    <citation type="submission" date="2023-03" db="EMBL/GenBank/DDBJ databases">
        <authorList>
            <person name="Shen W."/>
            <person name="Cai J."/>
        </authorList>
    </citation>
    <scope>NUCLEOTIDE SEQUENCE</scope>
    <source>
        <strain evidence="4">B226-2</strain>
    </source>
</reference>
<dbReference type="Proteomes" id="UP001256711">
    <property type="component" value="Unassembled WGS sequence"/>
</dbReference>
<proteinExistence type="predicted"/>
<dbReference type="GO" id="GO:0005840">
    <property type="term" value="C:ribosome"/>
    <property type="evidence" value="ECO:0007669"/>
    <property type="project" value="UniProtKB-KW"/>
</dbReference>
<dbReference type="SUPFAM" id="SSF55729">
    <property type="entry name" value="Acyl-CoA N-acyltransferases (Nat)"/>
    <property type="match status" value="1"/>
</dbReference>
<keyword evidence="1 4" id="KW-0808">Transferase</keyword>
<dbReference type="Gene3D" id="3.40.630.30">
    <property type="match status" value="1"/>
</dbReference>
<dbReference type="EC" id="2.3.1.266" evidence="4"/>
<feature type="domain" description="N-acetyltransferase" evidence="3">
    <location>
        <begin position="5"/>
        <end position="154"/>
    </location>
</feature>
<dbReference type="InterPro" id="IPR016181">
    <property type="entry name" value="Acyl_CoA_acyltransferase"/>
</dbReference>
<dbReference type="InterPro" id="IPR000182">
    <property type="entry name" value="GNAT_dom"/>
</dbReference>
<dbReference type="CDD" id="cd04301">
    <property type="entry name" value="NAT_SF"/>
    <property type="match status" value="1"/>
</dbReference>
<dbReference type="GO" id="GO:0008999">
    <property type="term" value="F:protein-N-terminal-alanine acetyltransferase activity"/>
    <property type="evidence" value="ECO:0007669"/>
    <property type="project" value="UniProtKB-EC"/>
</dbReference>
<evidence type="ECO:0000256" key="1">
    <source>
        <dbReference type="ARBA" id="ARBA00022679"/>
    </source>
</evidence>
<gene>
    <name evidence="4" type="primary">rimI</name>
    <name evidence="4" type="ORF">P7H43_09940</name>
</gene>
<dbReference type="AlphaFoldDB" id="A0AAW8TYM4"/>